<comment type="cofactor">
    <cofactor evidence="1">
        <name>pyridoxal 5'-phosphate</name>
        <dbReference type="ChEBI" id="CHEBI:597326"/>
    </cofactor>
</comment>
<keyword evidence="2" id="KW-0663">Pyridoxal phosphate</keyword>
<protein>
    <submittedName>
        <fullName evidence="5">Threonine dehydratase</fullName>
        <ecNumber evidence="5">4.3.1.19</ecNumber>
    </submittedName>
</protein>
<dbReference type="GO" id="GO:0009097">
    <property type="term" value="P:isoleucine biosynthetic process"/>
    <property type="evidence" value="ECO:0007669"/>
    <property type="project" value="TreeGrafter"/>
</dbReference>
<dbReference type="RefSeq" id="WP_007795060.1">
    <property type="nucleotide sequence ID" value="NZ_DS022276.1"/>
</dbReference>
<dbReference type="eggNOG" id="COG1171">
    <property type="taxonomic scope" value="Bacteria"/>
</dbReference>
<evidence type="ECO:0000313" key="5">
    <source>
        <dbReference type="EMBL" id="EAU46880.1"/>
    </source>
</evidence>
<dbReference type="Gene3D" id="3.40.50.1100">
    <property type="match status" value="2"/>
</dbReference>
<accession>Q0FRH4</accession>
<evidence type="ECO:0000259" key="4">
    <source>
        <dbReference type="Pfam" id="PF00291"/>
    </source>
</evidence>
<dbReference type="OrthoDB" id="9811476at2"/>
<name>Q0FRH4_SALBH</name>
<dbReference type="EMBL" id="AATQ01000011">
    <property type="protein sequence ID" value="EAU46880.1"/>
    <property type="molecule type" value="Genomic_DNA"/>
</dbReference>
<dbReference type="InterPro" id="IPR050147">
    <property type="entry name" value="Ser/Thr_Dehydratase"/>
</dbReference>
<keyword evidence="3 5" id="KW-0456">Lyase</keyword>
<dbReference type="HOGENOM" id="CLU_021152_4_2_5"/>
<evidence type="ECO:0000256" key="2">
    <source>
        <dbReference type="ARBA" id="ARBA00022898"/>
    </source>
</evidence>
<gene>
    <name evidence="5" type="ORF">R2601_13699</name>
</gene>
<dbReference type="GO" id="GO:0030170">
    <property type="term" value="F:pyridoxal phosphate binding"/>
    <property type="evidence" value="ECO:0007669"/>
    <property type="project" value="InterPro"/>
</dbReference>
<evidence type="ECO:0000256" key="1">
    <source>
        <dbReference type="ARBA" id="ARBA00001933"/>
    </source>
</evidence>
<dbReference type="EC" id="4.3.1.19" evidence="5"/>
<feature type="domain" description="Tryptophan synthase beta chain-like PALP" evidence="4">
    <location>
        <begin position="21"/>
        <end position="296"/>
    </location>
</feature>
<dbReference type="GO" id="GO:0003941">
    <property type="term" value="F:L-serine ammonia-lyase activity"/>
    <property type="evidence" value="ECO:0007669"/>
    <property type="project" value="TreeGrafter"/>
</dbReference>
<dbReference type="InterPro" id="IPR036052">
    <property type="entry name" value="TrpB-like_PALP_sf"/>
</dbReference>
<evidence type="ECO:0000313" key="6">
    <source>
        <dbReference type="Proteomes" id="UP000006230"/>
    </source>
</evidence>
<dbReference type="SUPFAM" id="SSF53686">
    <property type="entry name" value="Tryptophan synthase beta subunit-like PLP-dependent enzymes"/>
    <property type="match status" value="1"/>
</dbReference>
<dbReference type="InterPro" id="IPR000634">
    <property type="entry name" value="Ser/Thr_deHydtase_PyrdxlP-BS"/>
</dbReference>
<dbReference type="Proteomes" id="UP000006230">
    <property type="component" value="Unassembled WGS sequence"/>
</dbReference>
<evidence type="ECO:0000256" key="3">
    <source>
        <dbReference type="ARBA" id="ARBA00023239"/>
    </source>
</evidence>
<dbReference type="GO" id="GO:0004794">
    <property type="term" value="F:threonine deaminase activity"/>
    <property type="evidence" value="ECO:0007669"/>
    <property type="project" value="UniProtKB-EC"/>
</dbReference>
<dbReference type="GO" id="GO:0006565">
    <property type="term" value="P:L-serine catabolic process"/>
    <property type="evidence" value="ECO:0007669"/>
    <property type="project" value="TreeGrafter"/>
</dbReference>
<keyword evidence="6" id="KW-1185">Reference proteome</keyword>
<comment type="caution">
    <text evidence="5">The sequence shown here is derived from an EMBL/GenBank/DDBJ whole genome shotgun (WGS) entry which is preliminary data.</text>
</comment>
<sequence length="305" mass="31168">MDWKHSISSAAARIEGHAQITPVMTTATLWERPVELKLEQLQHTGSFKARGAFNTLLSEPVPEAGVVAASGGNHGAAVAYAATRLGHKAQIYVPEMAGPAKIALIERTGAALTVVPGEYANALEAARAYEAETGAMQVHAYDALGTVAGQGTLMREWEEQGLQADTVLIAVGGGGLIAGSLAWLQGARKVVAVEPETSCALHAGLAAGAPVDVQVSGVAANALGARRVGSICHELAQAHLGASVLVPDDAITEAQTALWQSHRLLVEPAGATALAALRSGAYVPEPGERVAVLVCGGNIAPDPLG</sequence>
<dbReference type="PROSITE" id="PS00165">
    <property type="entry name" value="DEHYDRATASE_SER_THR"/>
    <property type="match status" value="1"/>
</dbReference>
<organism evidence="5 6">
    <name type="scientific">Salipiger bermudensis (strain DSM 26914 / JCM 13377 / KCTC 12554 / HTCC2601)</name>
    <name type="common">Pelagibaca bermudensis</name>
    <dbReference type="NCBI Taxonomy" id="314265"/>
    <lineage>
        <taxon>Bacteria</taxon>
        <taxon>Pseudomonadati</taxon>
        <taxon>Pseudomonadota</taxon>
        <taxon>Alphaproteobacteria</taxon>
        <taxon>Rhodobacterales</taxon>
        <taxon>Roseobacteraceae</taxon>
        <taxon>Salipiger</taxon>
    </lineage>
</organism>
<dbReference type="Pfam" id="PF00291">
    <property type="entry name" value="PALP"/>
    <property type="match status" value="1"/>
</dbReference>
<reference evidence="5 6" key="1">
    <citation type="journal article" date="2010" name="J. Bacteriol.">
        <title>Genome sequences of Pelagibaca bermudensis HTCC2601T and Maritimibacter alkaliphilus HTCC2654T, the type strains of two marine Roseobacter genera.</title>
        <authorList>
            <person name="Thrash J.C."/>
            <person name="Cho J.C."/>
            <person name="Ferriera S."/>
            <person name="Johnson J."/>
            <person name="Vergin K.L."/>
            <person name="Giovannoni S.J."/>
        </authorList>
    </citation>
    <scope>NUCLEOTIDE SEQUENCE [LARGE SCALE GENOMIC DNA]</scope>
    <source>
        <strain evidence="6">DSM 26914 / JCM 13377 / KCTC 12554 / HTCC2601</strain>
    </source>
</reference>
<dbReference type="PANTHER" id="PTHR48078:SF6">
    <property type="entry name" value="L-THREONINE DEHYDRATASE CATABOLIC TDCB"/>
    <property type="match status" value="1"/>
</dbReference>
<dbReference type="STRING" id="314265.R2601_13699"/>
<proteinExistence type="predicted"/>
<dbReference type="PANTHER" id="PTHR48078">
    <property type="entry name" value="THREONINE DEHYDRATASE, MITOCHONDRIAL-RELATED"/>
    <property type="match status" value="1"/>
</dbReference>
<dbReference type="GO" id="GO:0006567">
    <property type="term" value="P:L-threonine catabolic process"/>
    <property type="evidence" value="ECO:0007669"/>
    <property type="project" value="TreeGrafter"/>
</dbReference>
<dbReference type="InterPro" id="IPR001926">
    <property type="entry name" value="TrpB-like_PALP"/>
</dbReference>
<dbReference type="AlphaFoldDB" id="Q0FRH4"/>
<dbReference type="NCBIfam" id="NF006094">
    <property type="entry name" value="PRK08246.1"/>
    <property type="match status" value="1"/>
</dbReference>